<keyword evidence="3" id="KW-1185">Reference proteome</keyword>
<feature type="region of interest" description="Disordered" evidence="1">
    <location>
        <begin position="1"/>
        <end position="38"/>
    </location>
</feature>
<dbReference type="Proteomes" id="UP000297245">
    <property type="component" value="Unassembled WGS sequence"/>
</dbReference>
<dbReference type="OrthoDB" id="3252425at2759"/>
<evidence type="ECO:0000313" key="3">
    <source>
        <dbReference type="Proteomes" id="UP000297245"/>
    </source>
</evidence>
<protein>
    <submittedName>
        <fullName evidence="2">Uncharacterized protein</fullName>
    </submittedName>
</protein>
<feature type="non-terminal residue" evidence="2">
    <location>
        <position position="110"/>
    </location>
</feature>
<proteinExistence type="predicted"/>
<evidence type="ECO:0000256" key="1">
    <source>
        <dbReference type="SAM" id="MobiDB-lite"/>
    </source>
</evidence>
<dbReference type="AlphaFoldDB" id="A0A4S8KY17"/>
<reference evidence="2 3" key="1">
    <citation type="journal article" date="2019" name="Nat. Ecol. Evol.">
        <title>Megaphylogeny resolves global patterns of mushroom evolution.</title>
        <authorList>
            <person name="Varga T."/>
            <person name="Krizsan K."/>
            <person name="Foldi C."/>
            <person name="Dima B."/>
            <person name="Sanchez-Garcia M."/>
            <person name="Sanchez-Ramirez S."/>
            <person name="Szollosi G.J."/>
            <person name="Szarkandi J.G."/>
            <person name="Papp V."/>
            <person name="Albert L."/>
            <person name="Andreopoulos W."/>
            <person name="Angelini C."/>
            <person name="Antonin V."/>
            <person name="Barry K.W."/>
            <person name="Bougher N.L."/>
            <person name="Buchanan P."/>
            <person name="Buyck B."/>
            <person name="Bense V."/>
            <person name="Catcheside P."/>
            <person name="Chovatia M."/>
            <person name="Cooper J."/>
            <person name="Damon W."/>
            <person name="Desjardin D."/>
            <person name="Finy P."/>
            <person name="Geml J."/>
            <person name="Haridas S."/>
            <person name="Hughes K."/>
            <person name="Justo A."/>
            <person name="Karasinski D."/>
            <person name="Kautmanova I."/>
            <person name="Kiss B."/>
            <person name="Kocsube S."/>
            <person name="Kotiranta H."/>
            <person name="LaButti K.M."/>
            <person name="Lechner B.E."/>
            <person name="Liimatainen K."/>
            <person name="Lipzen A."/>
            <person name="Lukacs Z."/>
            <person name="Mihaltcheva S."/>
            <person name="Morgado L.N."/>
            <person name="Niskanen T."/>
            <person name="Noordeloos M.E."/>
            <person name="Ohm R.A."/>
            <person name="Ortiz-Santana B."/>
            <person name="Ovrebo C."/>
            <person name="Racz N."/>
            <person name="Riley R."/>
            <person name="Savchenko A."/>
            <person name="Shiryaev A."/>
            <person name="Soop K."/>
            <person name="Spirin V."/>
            <person name="Szebenyi C."/>
            <person name="Tomsovsky M."/>
            <person name="Tulloss R.E."/>
            <person name="Uehling J."/>
            <person name="Grigoriev I.V."/>
            <person name="Vagvolgyi C."/>
            <person name="Papp T."/>
            <person name="Martin F.M."/>
            <person name="Miettinen O."/>
            <person name="Hibbett D.S."/>
            <person name="Nagy L.G."/>
        </authorList>
    </citation>
    <scope>NUCLEOTIDE SEQUENCE [LARGE SCALE GENOMIC DNA]</scope>
    <source>
        <strain evidence="2 3">CBS 962.96</strain>
    </source>
</reference>
<sequence length="110" mass="12859">ENEDEIPPLEDFVDMDDEDGEFGQDEIDNNESDEDASGEIELTRFALTKIRGLSFAIIHSPTIGLPEWRRVCEAHHLRHRLLPRDVRTRWNSTYDMLEFAVRYRAAIDDI</sequence>
<gene>
    <name evidence="2" type="ORF">K435DRAFT_624054</name>
</gene>
<evidence type="ECO:0000313" key="2">
    <source>
        <dbReference type="EMBL" id="THU80783.1"/>
    </source>
</evidence>
<dbReference type="InterPro" id="IPR012337">
    <property type="entry name" value="RNaseH-like_sf"/>
</dbReference>
<dbReference type="EMBL" id="ML179870">
    <property type="protein sequence ID" value="THU80783.1"/>
    <property type="molecule type" value="Genomic_DNA"/>
</dbReference>
<accession>A0A4S8KY17</accession>
<feature type="non-terminal residue" evidence="2">
    <location>
        <position position="1"/>
    </location>
</feature>
<dbReference type="SUPFAM" id="SSF53098">
    <property type="entry name" value="Ribonuclease H-like"/>
    <property type="match status" value="1"/>
</dbReference>
<name>A0A4S8KY17_DENBC</name>
<organism evidence="2 3">
    <name type="scientific">Dendrothele bispora (strain CBS 962.96)</name>
    <dbReference type="NCBI Taxonomy" id="1314807"/>
    <lineage>
        <taxon>Eukaryota</taxon>
        <taxon>Fungi</taxon>
        <taxon>Dikarya</taxon>
        <taxon>Basidiomycota</taxon>
        <taxon>Agaricomycotina</taxon>
        <taxon>Agaricomycetes</taxon>
        <taxon>Agaricomycetidae</taxon>
        <taxon>Agaricales</taxon>
        <taxon>Agaricales incertae sedis</taxon>
        <taxon>Dendrothele</taxon>
    </lineage>
</organism>